<evidence type="ECO:0008006" key="6">
    <source>
        <dbReference type="Google" id="ProtNLM"/>
    </source>
</evidence>
<dbReference type="PANTHER" id="PTHR31623">
    <property type="entry name" value="F21J9.9"/>
    <property type="match status" value="1"/>
</dbReference>
<gene>
    <name evidence="4" type="ORF">SASPL_109371</name>
</gene>
<dbReference type="PANTHER" id="PTHR31623:SF17">
    <property type="entry name" value="F21J9.9"/>
    <property type="match status" value="1"/>
</dbReference>
<name>A0A8X9A717_SALSN</name>
<comment type="similarity">
    <text evidence="1">Belongs to the plant acyltransferase family.</text>
</comment>
<evidence type="ECO:0000313" key="4">
    <source>
        <dbReference type="EMBL" id="KAG6431292.1"/>
    </source>
</evidence>
<evidence type="ECO:0000256" key="2">
    <source>
        <dbReference type="ARBA" id="ARBA00022679"/>
    </source>
</evidence>
<keyword evidence="3" id="KW-0012">Acyltransferase</keyword>
<dbReference type="Proteomes" id="UP000298416">
    <property type="component" value="Unassembled WGS sequence"/>
</dbReference>
<dbReference type="InterPro" id="IPR023213">
    <property type="entry name" value="CAT-like_dom_sf"/>
</dbReference>
<protein>
    <recommendedName>
        <fullName evidence="6">Shikimate O-hydroxycinnamoyltransferase</fullName>
    </recommendedName>
</protein>
<evidence type="ECO:0000313" key="5">
    <source>
        <dbReference type="Proteomes" id="UP000298416"/>
    </source>
</evidence>
<organism evidence="4">
    <name type="scientific">Salvia splendens</name>
    <name type="common">Scarlet sage</name>
    <dbReference type="NCBI Taxonomy" id="180675"/>
    <lineage>
        <taxon>Eukaryota</taxon>
        <taxon>Viridiplantae</taxon>
        <taxon>Streptophyta</taxon>
        <taxon>Embryophyta</taxon>
        <taxon>Tracheophyta</taxon>
        <taxon>Spermatophyta</taxon>
        <taxon>Magnoliopsida</taxon>
        <taxon>eudicotyledons</taxon>
        <taxon>Gunneridae</taxon>
        <taxon>Pentapetalae</taxon>
        <taxon>asterids</taxon>
        <taxon>lamiids</taxon>
        <taxon>Lamiales</taxon>
        <taxon>Lamiaceae</taxon>
        <taxon>Nepetoideae</taxon>
        <taxon>Mentheae</taxon>
        <taxon>Salviinae</taxon>
        <taxon>Salvia</taxon>
        <taxon>Salvia subgen. Calosphace</taxon>
        <taxon>core Calosphace</taxon>
    </lineage>
</organism>
<dbReference type="Pfam" id="PF02458">
    <property type="entry name" value="Transferase"/>
    <property type="match status" value="3"/>
</dbReference>
<dbReference type="GO" id="GO:0016746">
    <property type="term" value="F:acyltransferase activity"/>
    <property type="evidence" value="ECO:0007669"/>
    <property type="project" value="UniProtKB-KW"/>
</dbReference>
<sequence length="733" mass="80835">MEIETKLIWKETIKPSSPTPKSHQKYQLSFLDQRAFTTFIPFLYFYTSNPKFSDSLKSKQLKKSLSEVLSIYYPLAGRIVANLYVDCNDAGVPFSEAEADCDVSQFITNPNPKNLEKFLPRDDFKDHCLAVHVTYFRCGGLAVGILLSHKVADGLSLHLFVSNWSNVARNGGSGNVPLPKFDAAYAPPLDILSRRPAPTGFIEEVVARKILTFPASEIAAIQESRGDPPLSRYHFGNVVFVSGVEATVGDGVAKLMWNVREASKALDASYVGGLKKREMQLEEIRVQVEASKVEERFLFSNVCGFPLYEADFGWGEPDRVRFVGLPYKNMAFFMDTKTGDGIELEIKSVELEHVILSFIPAVFFYPSNPTIPNSEKSKLLKKSLSNVLSIYHPLAGRRVGNLYVDCNDAGTPLSEAEADCDLSLAVADPNPSNLKIFLPHETDEFHDLCLAVHATYFPCGGLAIGILLSHKVADASSYLLFLKTWSAVARNGGGVPLPKFELAAYAPQLDILSCQPPPGLVEGDVATTILTFAAAEIATLQERYNSPGCRRPSRVEALSAFIWTRFVSATGAISDPDQMCIVYNAINLRNRADPPLSDHQFGNFIAPSTAFVRAGDSGVEVVRKVREATKRIDAGYVAGLKKRERQLEDIMGHVRASEGVMVKMFFSSLCGFPFTQVDFGWGRPARLKTIGLPFQNLVHFMDTNGGDGVEALIQLSIQDMEKFQAHLSLNSKL</sequence>
<accession>A0A8X9A717</accession>
<proteinExistence type="inferred from homology"/>
<keyword evidence="2" id="KW-0808">Transferase</keyword>
<keyword evidence="5" id="KW-1185">Reference proteome</keyword>
<evidence type="ECO:0000256" key="1">
    <source>
        <dbReference type="ARBA" id="ARBA00009861"/>
    </source>
</evidence>
<dbReference type="AlphaFoldDB" id="A0A8X9A717"/>
<reference evidence="4" key="1">
    <citation type="submission" date="2018-01" db="EMBL/GenBank/DDBJ databases">
        <authorList>
            <person name="Mao J.F."/>
        </authorList>
    </citation>
    <scope>NUCLEOTIDE SEQUENCE</scope>
    <source>
        <strain evidence="4">Huo1</strain>
        <tissue evidence="4">Leaf</tissue>
    </source>
</reference>
<reference evidence="4" key="2">
    <citation type="submission" date="2020-08" db="EMBL/GenBank/DDBJ databases">
        <title>Plant Genome Project.</title>
        <authorList>
            <person name="Zhang R.-G."/>
        </authorList>
    </citation>
    <scope>NUCLEOTIDE SEQUENCE</scope>
    <source>
        <strain evidence="4">Huo1</strain>
        <tissue evidence="4">Leaf</tissue>
    </source>
</reference>
<dbReference type="EMBL" id="PNBA02000003">
    <property type="protein sequence ID" value="KAG6431292.1"/>
    <property type="molecule type" value="Genomic_DNA"/>
</dbReference>
<evidence type="ECO:0000256" key="3">
    <source>
        <dbReference type="ARBA" id="ARBA00023315"/>
    </source>
</evidence>
<dbReference type="Gene3D" id="3.30.559.10">
    <property type="entry name" value="Chloramphenicol acetyltransferase-like domain"/>
    <property type="match status" value="4"/>
</dbReference>
<comment type="caution">
    <text evidence="4">The sequence shown here is derived from an EMBL/GenBank/DDBJ whole genome shotgun (WGS) entry which is preliminary data.</text>
</comment>